<accession>A0A1Q9EPR5</accession>
<name>A0A1Q9EPR5_SYMMI</name>
<dbReference type="Gene3D" id="1.25.40.10">
    <property type="entry name" value="Tetratricopeptide repeat domain"/>
    <property type="match status" value="1"/>
</dbReference>
<feature type="region of interest" description="Disordered" evidence="1">
    <location>
        <begin position="1"/>
        <end position="48"/>
    </location>
</feature>
<dbReference type="OrthoDB" id="426090at2759"/>
<dbReference type="AlphaFoldDB" id="A0A1Q9EPR5"/>
<reference evidence="2 3" key="1">
    <citation type="submission" date="2016-02" db="EMBL/GenBank/DDBJ databases">
        <title>Genome analysis of coral dinoflagellate symbionts highlights evolutionary adaptations to a symbiotic lifestyle.</title>
        <authorList>
            <person name="Aranda M."/>
            <person name="Li Y."/>
            <person name="Liew Y.J."/>
            <person name="Baumgarten S."/>
            <person name="Simakov O."/>
            <person name="Wilson M."/>
            <person name="Piel J."/>
            <person name="Ashoor H."/>
            <person name="Bougouffa S."/>
            <person name="Bajic V.B."/>
            <person name="Ryu T."/>
            <person name="Ravasi T."/>
            <person name="Bayer T."/>
            <person name="Micklem G."/>
            <person name="Kim H."/>
            <person name="Bhak J."/>
            <person name="Lajeunesse T.C."/>
            <person name="Voolstra C.R."/>
        </authorList>
    </citation>
    <scope>NUCLEOTIDE SEQUENCE [LARGE SCALE GENOMIC DNA]</scope>
    <source>
        <strain evidence="2 3">CCMP2467</strain>
    </source>
</reference>
<sequence>MPSIELPPRQEAESTIHEEETKNLIANRSRGNDSSGGDKVRPNCIGNADGDLENQVGRGKLVRLYQQSRSGTVSIYTQFREPGARMAAVAGLTLAYVLCTASSQSLACGNESLCVDTINKLQIVGTQRAYLDSYELLNRSLAVYPTSTRLWSLQAKLEIFHLLQWSLAGDSIQRSLSLEDTANAHIFRGWLSATPGRLNKTSSEHDFLAAQRLAPEDFWPHFEMAAWLSHVADRFEESRAQYEIVEAKASENSFLHFFFGLLLKYHMQSPQEVERGKELIKKALSKASTLPGQAAGNLAFQAQLLASRGRTSEALECCEFSGKILDPSETSMLVVCSIIRQQVLVV</sequence>
<dbReference type="Proteomes" id="UP000186817">
    <property type="component" value="Unassembled WGS sequence"/>
</dbReference>
<dbReference type="EMBL" id="LSRX01000097">
    <property type="protein sequence ID" value="OLQ09426.1"/>
    <property type="molecule type" value="Genomic_DNA"/>
</dbReference>
<evidence type="ECO:0000313" key="3">
    <source>
        <dbReference type="Proteomes" id="UP000186817"/>
    </source>
</evidence>
<dbReference type="InterPro" id="IPR011990">
    <property type="entry name" value="TPR-like_helical_dom_sf"/>
</dbReference>
<evidence type="ECO:0000313" key="2">
    <source>
        <dbReference type="EMBL" id="OLQ09426.1"/>
    </source>
</evidence>
<dbReference type="SUPFAM" id="SSF48452">
    <property type="entry name" value="TPR-like"/>
    <property type="match status" value="1"/>
</dbReference>
<gene>
    <name evidence="2" type="ORF">AK812_SmicGene6941</name>
</gene>
<feature type="compositionally biased region" description="Basic and acidic residues" evidence="1">
    <location>
        <begin position="8"/>
        <end position="22"/>
    </location>
</feature>
<proteinExistence type="predicted"/>
<evidence type="ECO:0000256" key="1">
    <source>
        <dbReference type="SAM" id="MobiDB-lite"/>
    </source>
</evidence>
<comment type="caution">
    <text evidence="2">The sequence shown here is derived from an EMBL/GenBank/DDBJ whole genome shotgun (WGS) entry which is preliminary data.</text>
</comment>
<keyword evidence="3" id="KW-1185">Reference proteome</keyword>
<protein>
    <submittedName>
        <fullName evidence="2">Uncharacterized protein</fullName>
    </submittedName>
</protein>
<organism evidence="2 3">
    <name type="scientific">Symbiodinium microadriaticum</name>
    <name type="common">Dinoflagellate</name>
    <name type="synonym">Zooxanthella microadriatica</name>
    <dbReference type="NCBI Taxonomy" id="2951"/>
    <lineage>
        <taxon>Eukaryota</taxon>
        <taxon>Sar</taxon>
        <taxon>Alveolata</taxon>
        <taxon>Dinophyceae</taxon>
        <taxon>Suessiales</taxon>
        <taxon>Symbiodiniaceae</taxon>
        <taxon>Symbiodinium</taxon>
    </lineage>
</organism>